<evidence type="ECO:0000313" key="1">
    <source>
        <dbReference type="EMBL" id="CAG8710182.1"/>
    </source>
</evidence>
<comment type="caution">
    <text evidence="1">The sequence shown here is derived from an EMBL/GenBank/DDBJ whole genome shotgun (WGS) entry which is preliminary data.</text>
</comment>
<evidence type="ECO:0000313" key="2">
    <source>
        <dbReference type="Proteomes" id="UP000789375"/>
    </source>
</evidence>
<dbReference type="Proteomes" id="UP000789375">
    <property type="component" value="Unassembled WGS sequence"/>
</dbReference>
<sequence>MELQIPDNMRFVLNHNLDYEYFIHLTQNIFWKFRQKGIDEFDQRLAAIPRFPELKSFKYSLGSIKGSFILTTFDTFINTYKVTHHLASEAKIIFDMLINSLNQYFDFIEDITKDNVKTTLVKWYINAIIRETDIIRAKSNYYSSLTFSNITINMNEKETQNYNTFDSTCFAK</sequence>
<proteinExistence type="predicted"/>
<dbReference type="EMBL" id="CAJVPP010010427">
    <property type="protein sequence ID" value="CAG8710182.1"/>
    <property type="molecule type" value="Genomic_DNA"/>
</dbReference>
<name>A0A9N9HX21_FUNMO</name>
<keyword evidence="2" id="KW-1185">Reference proteome</keyword>
<organism evidence="1 2">
    <name type="scientific">Funneliformis mosseae</name>
    <name type="common">Endomycorrhizal fungus</name>
    <name type="synonym">Glomus mosseae</name>
    <dbReference type="NCBI Taxonomy" id="27381"/>
    <lineage>
        <taxon>Eukaryota</taxon>
        <taxon>Fungi</taxon>
        <taxon>Fungi incertae sedis</taxon>
        <taxon>Mucoromycota</taxon>
        <taxon>Glomeromycotina</taxon>
        <taxon>Glomeromycetes</taxon>
        <taxon>Glomerales</taxon>
        <taxon>Glomeraceae</taxon>
        <taxon>Funneliformis</taxon>
    </lineage>
</organism>
<feature type="non-terminal residue" evidence="1">
    <location>
        <position position="1"/>
    </location>
</feature>
<reference evidence="1" key="1">
    <citation type="submission" date="2021-06" db="EMBL/GenBank/DDBJ databases">
        <authorList>
            <person name="Kallberg Y."/>
            <person name="Tangrot J."/>
            <person name="Rosling A."/>
        </authorList>
    </citation>
    <scope>NUCLEOTIDE SEQUENCE</scope>
    <source>
        <strain evidence="1">87-6 pot B 2015</strain>
    </source>
</reference>
<protein>
    <submittedName>
        <fullName evidence="1">16888_t:CDS:1</fullName>
    </submittedName>
</protein>
<dbReference type="AlphaFoldDB" id="A0A9N9HX21"/>
<accession>A0A9N9HX21</accession>
<gene>
    <name evidence="1" type="ORF">FMOSSE_LOCUS14269</name>
</gene>